<organism evidence="3 4">
    <name type="scientific">Dibothriocephalus latus</name>
    <name type="common">Fish tapeworm</name>
    <name type="synonym">Diphyllobothrium latum</name>
    <dbReference type="NCBI Taxonomy" id="60516"/>
    <lineage>
        <taxon>Eukaryota</taxon>
        <taxon>Metazoa</taxon>
        <taxon>Spiralia</taxon>
        <taxon>Lophotrochozoa</taxon>
        <taxon>Platyhelminthes</taxon>
        <taxon>Cestoda</taxon>
        <taxon>Eucestoda</taxon>
        <taxon>Diphyllobothriidea</taxon>
        <taxon>Diphyllobothriidae</taxon>
        <taxon>Dibothriocephalus</taxon>
    </lineage>
</organism>
<dbReference type="Proteomes" id="UP000281553">
    <property type="component" value="Unassembled WGS sequence"/>
</dbReference>
<protein>
    <submittedName>
        <fullName evidence="3">Uncharacterized protein</fullName>
    </submittedName>
</protein>
<reference evidence="3 4" key="1">
    <citation type="submission" date="2018-11" db="EMBL/GenBank/DDBJ databases">
        <authorList>
            <consortium name="Pathogen Informatics"/>
        </authorList>
    </citation>
    <scope>NUCLEOTIDE SEQUENCE [LARGE SCALE GENOMIC DNA]</scope>
</reference>
<feature type="coiled-coil region" evidence="1">
    <location>
        <begin position="85"/>
        <end position="112"/>
    </location>
</feature>
<feature type="region of interest" description="Disordered" evidence="2">
    <location>
        <begin position="1"/>
        <end position="24"/>
    </location>
</feature>
<gene>
    <name evidence="3" type="ORF">DILT_LOCUS16816</name>
</gene>
<dbReference type="AlphaFoldDB" id="A0A3P7NES2"/>
<keyword evidence="4" id="KW-1185">Reference proteome</keyword>
<proteinExistence type="predicted"/>
<evidence type="ECO:0000256" key="2">
    <source>
        <dbReference type="SAM" id="MobiDB-lite"/>
    </source>
</evidence>
<evidence type="ECO:0000256" key="1">
    <source>
        <dbReference type="SAM" id="Coils"/>
    </source>
</evidence>
<name>A0A3P7NES2_DIBLA</name>
<keyword evidence="1" id="KW-0175">Coiled coil</keyword>
<evidence type="ECO:0000313" key="3">
    <source>
        <dbReference type="EMBL" id="VDN35603.1"/>
    </source>
</evidence>
<dbReference type="OrthoDB" id="3231855at2759"/>
<evidence type="ECO:0000313" key="4">
    <source>
        <dbReference type="Proteomes" id="UP000281553"/>
    </source>
</evidence>
<sequence length="142" mass="15604">MSGFEAKTATLRIPSNPKAGDSLDKDADLSFQEILDEEEAISRSVADQSKNMQNLAIRLTLKRLVSQFPGFEMPYLINLFIKSGLSQAKESLATLEKEIGDLRKSAKDMYDAKLSAKASSVHPGVLAFYNEEVCCILSKLTA</sequence>
<accession>A0A3P7NES2</accession>
<dbReference type="EMBL" id="UYRU01087342">
    <property type="protein sequence ID" value="VDN35603.1"/>
    <property type="molecule type" value="Genomic_DNA"/>
</dbReference>